<evidence type="ECO:0000256" key="4">
    <source>
        <dbReference type="ARBA" id="ARBA00022729"/>
    </source>
</evidence>
<dbReference type="Proteomes" id="UP001176961">
    <property type="component" value="Unassembled WGS sequence"/>
</dbReference>
<evidence type="ECO:0008006" key="7">
    <source>
        <dbReference type="Google" id="ProtNLM"/>
    </source>
</evidence>
<keyword evidence="4" id="KW-0732">Signal</keyword>
<keyword evidence="6" id="KW-1185">Reference proteome</keyword>
<dbReference type="PANTHER" id="PTHR21700:SF126">
    <property type="entry name" value="TRANSTHYRETIN-LIKE FAMILY PROTEIN"/>
    <property type="match status" value="1"/>
</dbReference>
<dbReference type="InterPro" id="IPR038479">
    <property type="entry name" value="Transthyretin-like_sf"/>
</dbReference>
<evidence type="ECO:0000256" key="3">
    <source>
        <dbReference type="ARBA" id="ARBA00022525"/>
    </source>
</evidence>
<gene>
    <name evidence="5" type="ORF">CYNAS_LOCUS15467</name>
</gene>
<dbReference type="InterPro" id="IPR001534">
    <property type="entry name" value="Transthyretin-like"/>
</dbReference>
<evidence type="ECO:0000256" key="2">
    <source>
        <dbReference type="ARBA" id="ARBA00010112"/>
    </source>
</evidence>
<comment type="similarity">
    <text evidence="2">Belongs to the nematode transthyretin-like family.</text>
</comment>
<dbReference type="GO" id="GO:0009986">
    <property type="term" value="C:cell surface"/>
    <property type="evidence" value="ECO:0007669"/>
    <property type="project" value="InterPro"/>
</dbReference>
<dbReference type="PANTHER" id="PTHR21700">
    <property type="entry name" value="TRANSTHYRETIN-LIKE FAMILY PROTEIN-RELATED"/>
    <property type="match status" value="1"/>
</dbReference>
<accession>A0AA36M8M7</accession>
<keyword evidence="3" id="KW-0964">Secreted</keyword>
<dbReference type="Pfam" id="PF01060">
    <property type="entry name" value="TTR-52"/>
    <property type="match status" value="1"/>
</dbReference>
<comment type="subcellular location">
    <subcellularLocation>
        <location evidence="1">Secreted</location>
    </subcellularLocation>
</comment>
<dbReference type="EMBL" id="CATQJL010000305">
    <property type="protein sequence ID" value="CAJ0603484.1"/>
    <property type="molecule type" value="Genomic_DNA"/>
</dbReference>
<evidence type="ECO:0000256" key="1">
    <source>
        <dbReference type="ARBA" id="ARBA00004613"/>
    </source>
</evidence>
<proteinExistence type="inferred from homology"/>
<dbReference type="AlphaFoldDB" id="A0AA36M8M7"/>
<organism evidence="5 6">
    <name type="scientific">Cylicocyclus nassatus</name>
    <name type="common">Nematode worm</name>
    <dbReference type="NCBI Taxonomy" id="53992"/>
    <lineage>
        <taxon>Eukaryota</taxon>
        <taxon>Metazoa</taxon>
        <taxon>Ecdysozoa</taxon>
        <taxon>Nematoda</taxon>
        <taxon>Chromadorea</taxon>
        <taxon>Rhabditida</taxon>
        <taxon>Rhabditina</taxon>
        <taxon>Rhabditomorpha</taxon>
        <taxon>Strongyloidea</taxon>
        <taxon>Strongylidae</taxon>
        <taxon>Cylicocyclus</taxon>
    </lineage>
</organism>
<sequence length="177" mass="20046">MPTSFILYNIAKANMLSYIFIVLLLTCSCLANRKQAVGVKGRLMCDDKPAARVSVKLWEEDHGTDRDDLLDQAVTDDNGNFKLQGYDTEATDIEPVFKIYHDCDNAILPGKRKVKFLIPYQYIYNGTSPKKLFDIGLLNLETIFPKEERKLAGFSEMRYAPGLANAQCRMALQRSNP</sequence>
<reference evidence="5" key="1">
    <citation type="submission" date="2023-07" db="EMBL/GenBank/DDBJ databases">
        <authorList>
            <consortium name="CYATHOMIX"/>
        </authorList>
    </citation>
    <scope>NUCLEOTIDE SEQUENCE</scope>
    <source>
        <strain evidence="5">N/A</strain>
    </source>
</reference>
<comment type="caution">
    <text evidence="5">The sequence shown here is derived from an EMBL/GenBank/DDBJ whole genome shotgun (WGS) entry which is preliminary data.</text>
</comment>
<dbReference type="GO" id="GO:0005576">
    <property type="term" value="C:extracellular region"/>
    <property type="evidence" value="ECO:0007669"/>
    <property type="project" value="UniProtKB-SubCell"/>
</dbReference>
<evidence type="ECO:0000313" key="6">
    <source>
        <dbReference type="Proteomes" id="UP001176961"/>
    </source>
</evidence>
<evidence type="ECO:0000313" key="5">
    <source>
        <dbReference type="EMBL" id="CAJ0603484.1"/>
    </source>
</evidence>
<name>A0AA36M8M7_CYLNA</name>
<dbReference type="Gene3D" id="2.60.40.3330">
    <property type="match status" value="1"/>
</dbReference>
<protein>
    <recommendedName>
        <fullName evidence="7">Transthyretin-like family protein</fullName>
    </recommendedName>
</protein>